<proteinExistence type="predicted"/>
<reference evidence="1" key="1">
    <citation type="submission" date="2020-08" db="EMBL/GenBank/DDBJ databases">
        <title>Multicomponent nature underlies the extraordinary mechanical properties of spider dragline silk.</title>
        <authorList>
            <person name="Kono N."/>
            <person name="Nakamura H."/>
            <person name="Mori M."/>
            <person name="Yoshida Y."/>
            <person name="Ohtoshi R."/>
            <person name="Malay A.D."/>
            <person name="Moran D.A.P."/>
            <person name="Tomita M."/>
            <person name="Numata K."/>
            <person name="Arakawa K."/>
        </authorList>
    </citation>
    <scope>NUCLEOTIDE SEQUENCE</scope>
</reference>
<keyword evidence="2" id="KW-1185">Reference proteome</keyword>
<evidence type="ECO:0000313" key="1">
    <source>
        <dbReference type="EMBL" id="GFS89989.1"/>
    </source>
</evidence>
<evidence type="ECO:0000313" key="2">
    <source>
        <dbReference type="Proteomes" id="UP000887013"/>
    </source>
</evidence>
<protein>
    <submittedName>
        <fullName evidence="1">Uncharacterized protein</fullName>
    </submittedName>
</protein>
<name>A0A8X6N2A5_NEPPI</name>
<gene>
    <name evidence="1" type="ORF">NPIL_305951</name>
</gene>
<dbReference type="Proteomes" id="UP000887013">
    <property type="component" value="Unassembled WGS sequence"/>
</dbReference>
<sequence length="100" mass="11294">MTLTTKGCGGIGNRDEGSGLYYRTFTTKHAEIHNLQKLLIYGKYTASSLQNLLKLWFSNCSPQTSRGAQNYLKVLVIFDEELRKSAFNVKLFLKNDALSI</sequence>
<comment type="caution">
    <text evidence="1">The sequence shown here is derived from an EMBL/GenBank/DDBJ whole genome shotgun (WGS) entry which is preliminary data.</text>
</comment>
<organism evidence="1 2">
    <name type="scientific">Nephila pilipes</name>
    <name type="common">Giant wood spider</name>
    <name type="synonym">Nephila maculata</name>
    <dbReference type="NCBI Taxonomy" id="299642"/>
    <lineage>
        <taxon>Eukaryota</taxon>
        <taxon>Metazoa</taxon>
        <taxon>Ecdysozoa</taxon>
        <taxon>Arthropoda</taxon>
        <taxon>Chelicerata</taxon>
        <taxon>Arachnida</taxon>
        <taxon>Araneae</taxon>
        <taxon>Araneomorphae</taxon>
        <taxon>Entelegynae</taxon>
        <taxon>Araneoidea</taxon>
        <taxon>Nephilidae</taxon>
        <taxon>Nephila</taxon>
    </lineage>
</organism>
<dbReference type="AlphaFoldDB" id="A0A8X6N2A5"/>
<accession>A0A8X6N2A5</accession>
<dbReference type="EMBL" id="BMAW01053223">
    <property type="protein sequence ID" value="GFS89989.1"/>
    <property type="molecule type" value="Genomic_DNA"/>
</dbReference>